<dbReference type="CDD" id="cd02440">
    <property type="entry name" value="AdoMet_MTases"/>
    <property type="match status" value="1"/>
</dbReference>
<dbReference type="GeneID" id="27724562"/>
<organism evidence="2 3">
    <name type="scientific">Pseudallescheria apiosperma</name>
    <name type="common">Scedosporium apiospermum</name>
    <dbReference type="NCBI Taxonomy" id="563466"/>
    <lineage>
        <taxon>Eukaryota</taxon>
        <taxon>Fungi</taxon>
        <taxon>Dikarya</taxon>
        <taxon>Ascomycota</taxon>
        <taxon>Pezizomycotina</taxon>
        <taxon>Sordariomycetes</taxon>
        <taxon>Hypocreomycetidae</taxon>
        <taxon>Microascales</taxon>
        <taxon>Microascaceae</taxon>
        <taxon>Scedosporium</taxon>
    </lineage>
</organism>
<dbReference type="OrthoDB" id="10253390at2759"/>
<dbReference type="Pfam" id="PF13489">
    <property type="entry name" value="Methyltransf_23"/>
    <property type="match status" value="1"/>
</dbReference>
<dbReference type="RefSeq" id="XP_016642125.1">
    <property type="nucleotide sequence ID" value="XM_016787810.1"/>
</dbReference>
<dbReference type="HOGENOM" id="CLU_263752_0_0_1"/>
<comment type="caution">
    <text evidence="2">The sequence shown here is derived from an EMBL/GenBank/DDBJ whole genome shotgun (WGS) entry which is preliminary data.</text>
</comment>
<dbReference type="InterPro" id="IPR029063">
    <property type="entry name" value="SAM-dependent_MTases_sf"/>
</dbReference>
<reference evidence="2 3" key="1">
    <citation type="journal article" date="2014" name="Genome Announc.">
        <title>Draft genome sequence of the pathogenic fungus Scedosporium apiospermum.</title>
        <authorList>
            <person name="Vandeputte P."/>
            <person name="Ghamrawi S."/>
            <person name="Rechenmann M."/>
            <person name="Iltis A."/>
            <person name="Giraud S."/>
            <person name="Fleury M."/>
            <person name="Thornton C."/>
            <person name="Delhaes L."/>
            <person name="Meyer W."/>
            <person name="Papon N."/>
            <person name="Bouchara J.P."/>
        </authorList>
    </citation>
    <scope>NUCLEOTIDE SEQUENCE [LARGE SCALE GENOMIC DNA]</scope>
    <source>
        <strain evidence="2 3">IHEM 14462</strain>
    </source>
</reference>
<dbReference type="KEGG" id="sapo:SAPIO_CDS5490"/>
<gene>
    <name evidence="2" type="ORF">SAPIO_CDS5490</name>
</gene>
<evidence type="ECO:0000313" key="3">
    <source>
        <dbReference type="Proteomes" id="UP000028545"/>
    </source>
</evidence>
<dbReference type="PANTHER" id="PTHR47473">
    <property type="entry name" value="BTA1P"/>
    <property type="match status" value="1"/>
</dbReference>
<dbReference type="SUPFAM" id="SSF52058">
    <property type="entry name" value="L domain-like"/>
    <property type="match status" value="1"/>
</dbReference>
<evidence type="ECO:0008006" key="4">
    <source>
        <dbReference type="Google" id="ProtNLM"/>
    </source>
</evidence>
<feature type="region of interest" description="Disordered" evidence="1">
    <location>
        <begin position="1143"/>
        <end position="1168"/>
    </location>
</feature>
<protein>
    <recommendedName>
        <fullName evidence="4">Methyltransferase domain-containing protein</fullName>
    </recommendedName>
</protein>
<dbReference type="AlphaFoldDB" id="A0A084G4R4"/>
<dbReference type="Gene3D" id="3.40.50.150">
    <property type="entry name" value="Vaccinia Virus protein VP39"/>
    <property type="match status" value="1"/>
</dbReference>
<dbReference type="VEuPathDB" id="FungiDB:SAPIO_CDS5490"/>
<accession>A0A084G4R4</accession>
<keyword evidence="3" id="KW-1185">Reference proteome</keyword>
<dbReference type="PANTHER" id="PTHR47473:SF1">
    <property type="entry name" value="METHYLTRANSFERASE DOMAIN-CONTAINING PROTEIN"/>
    <property type="match status" value="1"/>
</dbReference>
<dbReference type="Pfam" id="PF11899">
    <property type="entry name" value="DUF3419"/>
    <property type="match status" value="1"/>
</dbReference>
<proteinExistence type="predicted"/>
<evidence type="ECO:0000256" key="1">
    <source>
        <dbReference type="SAM" id="MobiDB-lite"/>
    </source>
</evidence>
<dbReference type="InterPro" id="IPR021829">
    <property type="entry name" value="DUF3419"/>
</dbReference>
<dbReference type="SUPFAM" id="SSF53335">
    <property type="entry name" value="S-adenosyl-L-methionine-dependent methyltransferases"/>
    <property type="match status" value="1"/>
</dbReference>
<evidence type="ECO:0000313" key="2">
    <source>
        <dbReference type="EMBL" id="KEZ42326.1"/>
    </source>
</evidence>
<dbReference type="EMBL" id="JOWA01000099">
    <property type="protein sequence ID" value="KEZ42326.1"/>
    <property type="molecule type" value="Genomic_DNA"/>
</dbReference>
<dbReference type="Proteomes" id="UP000028545">
    <property type="component" value="Unassembled WGS sequence"/>
</dbReference>
<name>A0A084G4R4_PSEDA</name>
<sequence length="1273" mass="142403">MPPDMDTKLLLAGVATALVGSICVYSLVSPANRSGGGDEQPPGLLKSFFLFFYSCFIKPHTGDSKGNQQDALESFYKKQAGAYDATRGVLLQGREDMLALVAAQLKARAEAALAEGHKKQKRRIWVDVGGGTGYNIEAMSCFVNVPEFFSSVYIVDFSPSLCEVARKRFERLGWKNVKVICEDARKFRLEDYENDLSGDRTPMRSPSYSYFEPKRPEHGGADLVTLSYSLSMIPDYHSVIDSLSCLLSPRGVFGVVDFYTQSKADFSFRNFTGGIMNRHVNFFTRSFWRAWFDIDRVSLEPGRRDYLEYKFGTLLTINGRNKSLGRIPYYVWLGVHKAPFSSSSLPHEIIERIDALVTESPRLVPANKGGDALARAVERSAPEIRSKAFLTAVQNLSANLPLPAFFYQNHHWRIYYDDQLKKHTQFNDEYIYAFTWEDARVDERILKIGPKDVILAITSAGDNILSYARQGPARIHAVDLNPTQNHLLELKVASYTALPYEDFWKIFGEGKHVNFRELLLTKLSPHLSSRAFQYWLSNVDVFTKHTHGLYDTGGSRHAIRVVRWVSRIFGCRNAVDSILSAKTLNEQRETWRNRIRPALLSRLICNLVVSQESFLWAALGVPKNQLAMIEQDHAESDSVKGPNPTSKNKRSHAIWNYMVDTLDPVAEETHIAGDNPYYYVCLAGKFSPRCHPDYLHRQTHARLSQPGALDGLRIHTDELDEVIARITPGTLTIAVVMDSMDWFDPSDPGAAVRQISRLNRALAMGGRVLLRSSALTPWYVKEFEAYGFSPKRVGERGVETACIDRVNMKRIAMAKSNYIASLRQVATSMLLPVAFLTQAVHLAQAQIDCNAKEFVVKTQEDANSLSSCSYFHGTVYISDNAEGDIIIDGLNAVGGRFRTLSGGSSRLTSISSPSLTLVGAEFSATYMNQLRSIKFPKLEKVVGGVYIMGVPELVEADFGALVEIGGDFTIQRAEKFETFPINAGTGNILTNGDAAVRITDSGFRSLGRIFQGSVINEALLSNLPNLHEMSLDVVKANEIVIEGNGNLTMYMNGSMKWYPRGEINFLNVTGVRAIQPCDWPTVGELIITSNPMEHLRFEASGLKSLTVQNNPQLKSLWPTRRGFPRVLTDVIITHNPQLKLSTISSGPDPLSGLREKCEQSDDRDEREDQWSWPYESMRMINISADIDGDFFDRLLNRWFQNSRGPRIESVEVMSTNPAFNCAVFDEVRTKKGKITNSYSCQGQTAPYGSAALFSPQPWLAVVLFAITLGALHL</sequence>